<keyword evidence="6" id="KW-0677">Repeat</keyword>
<evidence type="ECO:0000259" key="8">
    <source>
        <dbReference type="Pfam" id="PF00432"/>
    </source>
</evidence>
<sequence length="415" mass="46088">MPLASKNSNVLKRGLLKYFTVTNGVLPSYVQSMDVHRLTLLHFSVSGLVILNEPPLADAQHFINFIYAHQIPPSIEYNTERCGFRGSSFIGAPLQLDANNISKYSPLPYDSCHVTMNYSALVSLLVLGDDLERVNRQAVIDGIKALQYVNGNLINGSLFCPEFDARFIFSAVASAYILDMLEQLDLDEFEKFLINSITYEGAFGSLPKLEAHAGLTYCALASLKLMNRLERVLPHGSLQREKLVNWLVCRQNGGFNGRSQKDADTCYTFWVGASLRMLSADRYVDKVSLLKFICSTYDPIVGGFMKSPDANNVDLLHSYLTLAGLSCLFKNPSSADSANSTSIQLADSLDKLHLDETAINDLVTQLDHLVVNDLRPLVPELNLPVDAFQRLMEIHARWRSSPSRSAASKCLLPTE</sequence>
<name>A0ABR4QUJ4_9CEST</name>
<dbReference type="SUPFAM" id="SSF48239">
    <property type="entry name" value="Terpenoid cyclases/Protein prenyltransferases"/>
    <property type="match status" value="1"/>
</dbReference>
<keyword evidence="10" id="KW-1185">Reference proteome</keyword>
<keyword evidence="3" id="KW-0637">Prenyltransferase</keyword>
<dbReference type="InterPro" id="IPR001330">
    <property type="entry name" value="Prenyltrans"/>
</dbReference>
<feature type="domain" description="Prenyltransferase alpha-alpha toroid" evidence="8">
    <location>
        <begin position="15"/>
        <end position="339"/>
    </location>
</feature>
<organism evidence="9 10">
    <name type="scientific">Taenia crassiceps</name>
    <dbReference type="NCBI Taxonomy" id="6207"/>
    <lineage>
        <taxon>Eukaryota</taxon>
        <taxon>Metazoa</taxon>
        <taxon>Spiralia</taxon>
        <taxon>Lophotrochozoa</taxon>
        <taxon>Platyhelminthes</taxon>
        <taxon>Cestoda</taxon>
        <taxon>Eucestoda</taxon>
        <taxon>Cyclophyllidea</taxon>
        <taxon>Taeniidae</taxon>
        <taxon>Taenia</taxon>
    </lineage>
</organism>
<comment type="caution">
    <text evidence="9">The sequence shown here is derived from an EMBL/GenBank/DDBJ whole genome shotgun (WGS) entry which is preliminary data.</text>
</comment>
<accession>A0ABR4QUJ4</accession>
<keyword evidence="4 9" id="KW-0808">Transferase</keyword>
<dbReference type="Proteomes" id="UP001651158">
    <property type="component" value="Unassembled WGS sequence"/>
</dbReference>
<dbReference type="GO" id="GO:0016740">
    <property type="term" value="F:transferase activity"/>
    <property type="evidence" value="ECO:0007669"/>
    <property type="project" value="UniProtKB-KW"/>
</dbReference>
<evidence type="ECO:0000256" key="3">
    <source>
        <dbReference type="ARBA" id="ARBA00022602"/>
    </source>
</evidence>
<evidence type="ECO:0000256" key="7">
    <source>
        <dbReference type="ARBA" id="ARBA00022833"/>
    </source>
</evidence>
<evidence type="ECO:0000256" key="5">
    <source>
        <dbReference type="ARBA" id="ARBA00022723"/>
    </source>
</evidence>
<evidence type="ECO:0000256" key="2">
    <source>
        <dbReference type="ARBA" id="ARBA00010497"/>
    </source>
</evidence>
<dbReference type="InterPro" id="IPR008930">
    <property type="entry name" value="Terpenoid_cyclase/PrenylTrfase"/>
</dbReference>
<reference evidence="9 10" key="1">
    <citation type="journal article" date="2022" name="Front. Cell. Infect. Microbiol.">
        <title>The Genomes of Two Strains of Taenia crassiceps the Animal Model for the Study of Human Cysticercosis.</title>
        <authorList>
            <person name="Bobes R.J."/>
            <person name="Estrada K."/>
            <person name="Rios-Valencia D.G."/>
            <person name="Calderon-Gallegos A."/>
            <person name="de la Torre P."/>
            <person name="Carrero J.C."/>
            <person name="Sanchez-Flores A."/>
            <person name="Laclette J.P."/>
        </authorList>
    </citation>
    <scope>NUCLEOTIDE SEQUENCE [LARGE SCALE GENOMIC DNA]</scope>
    <source>
        <strain evidence="9">WFUcys</strain>
    </source>
</reference>
<evidence type="ECO:0000256" key="1">
    <source>
        <dbReference type="ARBA" id="ARBA00001947"/>
    </source>
</evidence>
<keyword evidence="7" id="KW-0862">Zinc</keyword>
<gene>
    <name evidence="9" type="ORF">TcWFU_009917</name>
</gene>
<dbReference type="Pfam" id="PF00432">
    <property type="entry name" value="Prenyltrans"/>
    <property type="match status" value="1"/>
</dbReference>
<protein>
    <submittedName>
        <fullName evidence="9">Geranylgeranyl transferase type-1 subunit beta</fullName>
    </submittedName>
</protein>
<proteinExistence type="inferred from homology"/>
<dbReference type="PANTHER" id="PTHR11774">
    <property type="entry name" value="GERANYLGERANYL TRANSFERASE TYPE BETA SUBUNIT"/>
    <property type="match status" value="1"/>
</dbReference>
<evidence type="ECO:0000256" key="4">
    <source>
        <dbReference type="ARBA" id="ARBA00022679"/>
    </source>
</evidence>
<comment type="cofactor">
    <cofactor evidence="1">
        <name>Zn(2+)</name>
        <dbReference type="ChEBI" id="CHEBI:29105"/>
    </cofactor>
</comment>
<evidence type="ECO:0000313" key="9">
    <source>
        <dbReference type="EMBL" id="KAL5113020.1"/>
    </source>
</evidence>
<evidence type="ECO:0000256" key="6">
    <source>
        <dbReference type="ARBA" id="ARBA00022737"/>
    </source>
</evidence>
<keyword evidence="5" id="KW-0479">Metal-binding</keyword>
<dbReference type="InterPro" id="IPR045089">
    <property type="entry name" value="PGGT1B-like"/>
</dbReference>
<dbReference type="PANTHER" id="PTHR11774:SF4">
    <property type="entry name" value="GERANYLGERANYL TRANSFERASE TYPE-1 SUBUNIT BETA"/>
    <property type="match status" value="1"/>
</dbReference>
<comment type="similarity">
    <text evidence="2">Belongs to the protein prenyltransferase subunit beta family.</text>
</comment>
<dbReference type="EMBL" id="JAKROA010000001">
    <property type="protein sequence ID" value="KAL5113020.1"/>
    <property type="molecule type" value="Genomic_DNA"/>
</dbReference>
<dbReference type="Gene3D" id="1.50.10.20">
    <property type="match status" value="1"/>
</dbReference>
<evidence type="ECO:0000313" key="10">
    <source>
        <dbReference type="Proteomes" id="UP001651158"/>
    </source>
</evidence>